<sequence>MLFGSTLLGTLSLALVLNWLLSTSETRVPIPLIGGQGNQVTKNVFQPTVCYFSLLIVVIYPN</sequence>
<dbReference type="HOGENOM" id="CLU_2899181_0_0_3"/>
<reference evidence="1 2" key="1">
    <citation type="journal article" date="2007" name="DNA Res.">
        <title>Complete genomic structure of the bloom-forming toxic cyanobacterium Microcystis aeruginosa NIES-843.</title>
        <authorList>
            <person name="Kaneko T."/>
            <person name="Nakajima N."/>
            <person name="Okamoto S."/>
            <person name="Suzuki I."/>
            <person name="Tanabe Y."/>
            <person name="Tamaoki M."/>
            <person name="Nakamura Y."/>
            <person name="Kasai F."/>
            <person name="Watanabe A."/>
            <person name="Kawashima K."/>
            <person name="Kishida Y."/>
            <person name="Ono A."/>
            <person name="Shimizu Y."/>
            <person name="Takahashi C."/>
            <person name="Minami C."/>
            <person name="Fujishiro T."/>
            <person name="Kohara M."/>
            <person name="Katoh M."/>
            <person name="Nakazaki N."/>
            <person name="Nakayama S."/>
            <person name="Yamada M."/>
            <person name="Tabata S."/>
            <person name="Watanabe M.M."/>
        </authorList>
    </citation>
    <scope>NUCLEOTIDE SEQUENCE [LARGE SCALE GENOMIC DNA]</scope>
    <source>
        <strain evidence="2">NIES-843 / IAM M-247</strain>
    </source>
</reference>
<dbReference type="EnsemblBacteria" id="BAG04221">
    <property type="protein sequence ID" value="BAG04221"/>
    <property type="gene ID" value="MAE_43990"/>
</dbReference>
<gene>
    <name evidence="1" type="ordered locus">MAE_43990</name>
</gene>
<name>B0JTB8_MICAN</name>
<evidence type="ECO:0000313" key="2">
    <source>
        <dbReference type="Proteomes" id="UP000001510"/>
    </source>
</evidence>
<dbReference type="PaxDb" id="449447-MAE_43990"/>
<organism evidence="1 2">
    <name type="scientific">Microcystis aeruginosa (strain NIES-843 / IAM M-2473)</name>
    <dbReference type="NCBI Taxonomy" id="449447"/>
    <lineage>
        <taxon>Bacteria</taxon>
        <taxon>Bacillati</taxon>
        <taxon>Cyanobacteriota</taxon>
        <taxon>Cyanophyceae</taxon>
        <taxon>Oscillatoriophycideae</taxon>
        <taxon>Chroococcales</taxon>
        <taxon>Microcystaceae</taxon>
        <taxon>Microcystis</taxon>
    </lineage>
</organism>
<dbReference type="KEGG" id="mar:MAE_43990"/>
<dbReference type="STRING" id="449447.MAE_43990"/>
<keyword evidence="2" id="KW-1185">Reference proteome</keyword>
<dbReference type="Proteomes" id="UP000001510">
    <property type="component" value="Chromosome"/>
</dbReference>
<dbReference type="AlphaFoldDB" id="B0JTB8"/>
<dbReference type="EMBL" id="AP009552">
    <property type="protein sequence ID" value="BAG04221.1"/>
    <property type="molecule type" value="Genomic_DNA"/>
</dbReference>
<protein>
    <submittedName>
        <fullName evidence="1">Uncharacterized protein</fullName>
    </submittedName>
</protein>
<evidence type="ECO:0000313" key="1">
    <source>
        <dbReference type="EMBL" id="BAG04221.1"/>
    </source>
</evidence>
<accession>B0JTB8</accession>
<proteinExistence type="predicted"/>